<accession>A0A4Q5LNG6</accession>
<gene>
    <name evidence="2" type="ORF">EWM62_12385</name>
</gene>
<dbReference type="PANTHER" id="PTHR40086:SF1">
    <property type="entry name" value="CELL CYCLE REGULATOR CCRZ"/>
    <property type="match status" value="1"/>
</dbReference>
<organism evidence="2 3">
    <name type="scientific">Mucilaginibacter terrigena</name>
    <dbReference type="NCBI Taxonomy" id="2492395"/>
    <lineage>
        <taxon>Bacteria</taxon>
        <taxon>Pseudomonadati</taxon>
        <taxon>Bacteroidota</taxon>
        <taxon>Sphingobacteriia</taxon>
        <taxon>Sphingobacteriales</taxon>
        <taxon>Sphingobacteriaceae</taxon>
        <taxon>Mucilaginibacter</taxon>
    </lineage>
</organism>
<dbReference type="InterPro" id="IPR002575">
    <property type="entry name" value="Aminoglycoside_PTrfase"/>
</dbReference>
<evidence type="ECO:0000259" key="1">
    <source>
        <dbReference type="Pfam" id="PF01636"/>
    </source>
</evidence>
<dbReference type="InterPro" id="IPR052077">
    <property type="entry name" value="CcrZ_PhaseVar_Mediator"/>
</dbReference>
<dbReference type="RefSeq" id="WP_129876972.1">
    <property type="nucleotide sequence ID" value="NZ_SEWG01000004.1"/>
</dbReference>
<dbReference type="PANTHER" id="PTHR40086">
    <property type="entry name" value="PHOSPHOTRANSFERASE YTMP-RELATED"/>
    <property type="match status" value="1"/>
</dbReference>
<dbReference type="Proteomes" id="UP000293331">
    <property type="component" value="Unassembled WGS sequence"/>
</dbReference>
<keyword evidence="3" id="KW-1185">Reference proteome</keyword>
<dbReference type="SUPFAM" id="SSF56112">
    <property type="entry name" value="Protein kinase-like (PK-like)"/>
    <property type="match status" value="1"/>
</dbReference>
<dbReference type="Gene3D" id="3.90.1200.10">
    <property type="match status" value="1"/>
</dbReference>
<dbReference type="Pfam" id="PF01636">
    <property type="entry name" value="APH"/>
    <property type="match status" value="1"/>
</dbReference>
<comment type="caution">
    <text evidence="2">The sequence shown here is derived from an EMBL/GenBank/DDBJ whole genome shotgun (WGS) entry which is preliminary data.</text>
</comment>
<dbReference type="OrthoDB" id="179763at2"/>
<sequence length="330" mass="38313">MISEAKKTAVENALRITFGVSEFEDISEITQGLSPALIFKIMVKGKPYLLRIITQMNAMNAPTHWYNCMTAAAEIGIAPRVWYTSVEDRICITDFVEAKPFPLNLVRVKMPALLSRLHSLPPFPNRINYLETMDGFVQKFRDSETLPDILAAELFEKYDQIKRVYPSNDSDLVSCHNDLKPENILFDGERPWLVDWEAAFLNDRYTDLAVIANFAVTNDVEEKEYLRIYFGEDANEYQLARFYLMRQLLHFFYFTFFGLICFNANEPVDFTLPCPNFREFNNQMWLGGINLANNDARQEYARAHFGQVIYNLKQKRFADSLKILAGLKER</sequence>
<dbReference type="EMBL" id="SEWG01000004">
    <property type="protein sequence ID" value="RYU90319.1"/>
    <property type="molecule type" value="Genomic_DNA"/>
</dbReference>
<reference evidence="2 3" key="1">
    <citation type="submission" date="2019-02" db="EMBL/GenBank/DDBJ databases">
        <title>Bacterial novel species Mucilaginibacter sp. 17JY9-4 isolated from soil.</title>
        <authorList>
            <person name="Jung H.-Y."/>
        </authorList>
    </citation>
    <scope>NUCLEOTIDE SEQUENCE [LARGE SCALE GENOMIC DNA]</scope>
    <source>
        <strain evidence="2 3">17JY9-4</strain>
    </source>
</reference>
<evidence type="ECO:0000313" key="2">
    <source>
        <dbReference type="EMBL" id="RYU90319.1"/>
    </source>
</evidence>
<evidence type="ECO:0000313" key="3">
    <source>
        <dbReference type="Proteomes" id="UP000293331"/>
    </source>
</evidence>
<dbReference type="InterPro" id="IPR011009">
    <property type="entry name" value="Kinase-like_dom_sf"/>
</dbReference>
<protein>
    <recommendedName>
        <fullName evidence="1">Aminoglycoside phosphotransferase domain-containing protein</fullName>
    </recommendedName>
</protein>
<name>A0A4Q5LNG6_9SPHI</name>
<dbReference type="AlphaFoldDB" id="A0A4Q5LNG6"/>
<proteinExistence type="predicted"/>
<dbReference type="Gene3D" id="3.30.200.20">
    <property type="entry name" value="Phosphorylase Kinase, domain 1"/>
    <property type="match status" value="1"/>
</dbReference>
<feature type="domain" description="Aminoglycoside phosphotransferase" evidence="1">
    <location>
        <begin position="108"/>
        <end position="225"/>
    </location>
</feature>